<dbReference type="HOGENOM" id="CLU_2386522_0_0_1"/>
<dbReference type="Proteomes" id="UP000054477">
    <property type="component" value="Unassembled WGS sequence"/>
</dbReference>
<accession>A0A0C9WI07</accession>
<dbReference type="EMBL" id="KN838936">
    <property type="protein sequence ID" value="KIJ92114.1"/>
    <property type="molecule type" value="Genomic_DNA"/>
</dbReference>
<gene>
    <name evidence="1" type="ORF">K443DRAFT_459096</name>
</gene>
<proteinExistence type="predicted"/>
<name>A0A0C9WI07_9AGAR</name>
<reference evidence="1 2" key="1">
    <citation type="submission" date="2014-04" db="EMBL/GenBank/DDBJ databases">
        <authorList>
            <consortium name="DOE Joint Genome Institute"/>
            <person name="Kuo A."/>
            <person name="Kohler A."/>
            <person name="Nagy L.G."/>
            <person name="Floudas D."/>
            <person name="Copeland A."/>
            <person name="Barry K.W."/>
            <person name="Cichocki N."/>
            <person name="Veneault-Fourrey C."/>
            <person name="LaButti K."/>
            <person name="Lindquist E.A."/>
            <person name="Lipzen A."/>
            <person name="Lundell T."/>
            <person name="Morin E."/>
            <person name="Murat C."/>
            <person name="Sun H."/>
            <person name="Tunlid A."/>
            <person name="Henrissat B."/>
            <person name="Grigoriev I.V."/>
            <person name="Hibbett D.S."/>
            <person name="Martin F."/>
            <person name="Nordberg H.P."/>
            <person name="Cantor M.N."/>
            <person name="Hua S.X."/>
        </authorList>
    </citation>
    <scope>NUCLEOTIDE SEQUENCE [LARGE SCALE GENOMIC DNA]</scope>
    <source>
        <strain evidence="1 2">LaAM-08-1</strain>
    </source>
</reference>
<reference evidence="2" key="2">
    <citation type="submission" date="2015-01" db="EMBL/GenBank/DDBJ databases">
        <title>Evolutionary Origins and Diversification of the Mycorrhizal Mutualists.</title>
        <authorList>
            <consortium name="DOE Joint Genome Institute"/>
            <consortium name="Mycorrhizal Genomics Consortium"/>
            <person name="Kohler A."/>
            <person name="Kuo A."/>
            <person name="Nagy L.G."/>
            <person name="Floudas D."/>
            <person name="Copeland A."/>
            <person name="Barry K.W."/>
            <person name="Cichocki N."/>
            <person name="Veneault-Fourrey C."/>
            <person name="LaButti K."/>
            <person name="Lindquist E.A."/>
            <person name="Lipzen A."/>
            <person name="Lundell T."/>
            <person name="Morin E."/>
            <person name="Murat C."/>
            <person name="Riley R."/>
            <person name="Ohm R."/>
            <person name="Sun H."/>
            <person name="Tunlid A."/>
            <person name="Henrissat B."/>
            <person name="Grigoriev I.V."/>
            <person name="Hibbett D.S."/>
            <person name="Martin F."/>
        </authorList>
    </citation>
    <scope>NUCLEOTIDE SEQUENCE [LARGE SCALE GENOMIC DNA]</scope>
    <source>
        <strain evidence="2">LaAM-08-1</strain>
    </source>
</reference>
<keyword evidence="2" id="KW-1185">Reference proteome</keyword>
<protein>
    <submittedName>
        <fullName evidence="1">Uncharacterized protein</fullName>
    </submittedName>
</protein>
<sequence length="94" mass="10363">MADSAAQRQVPAPSVAEIRIPYGTYLFLFSSLQPFRCHCFSHSTPRLAHQRRCLKAAILPSVLVPTPVFKYATNSAPGTGLPVRHGRFASSRPR</sequence>
<dbReference type="AlphaFoldDB" id="A0A0C9WI07"/>
<evidence type="ECO:0000313" key="2">
    <source>
        <dbReference type="Proteomes" id="UP000054477"/>
    </source>
</evidence>
<organism evidence="1 2">
    <name type="scientific">Laccaria amethystina LaAM-08-1</name>
    <dbReference type="NCBI Taxonomy" id="1095629"/>
    <lineage>
        <taxon>Eukaryota</taxon>
        <taxon>Fungi</taxon>
        <taxon>Dikarya</taxon>
        <taxon>Basidiomycota</taxon>
        <taxon>Agaricomycotina</taxon>
        <taxon>Agaricomycetes</taxon>
        <taxon>Agaricomycetidae</taxon>
        <taxon>Agaricales</taxon>
        <taxon>Agaricineae</taxon>
        <taxon>Hydnangiaceae</taxon>
        <taxon>Laccaria</taxon>
    </lineage>
</organism>
<evidence type="ECO:0000313" key="1">
    <source>
        <dbReference type="EMBL" id="KIJ92114.1"/>
    </source>
</evidence>